<keyword evidence="3" id="KW-0804">Transcription</keyword>
<keyword evidence="6" id="KW-1185">Reference proteome</keyword>
<accession>A0ABT3SBG3</accession>
<evidence type="ECO:0000259" key="4">
    <source>
        <dbReference type="PROSITE" id="PS50949"/>
    </source>
</evidence>
<dbReference type="SMART" id="SM00345">
    <property type="entry name" value="HTH_GNTR"/>
    <property type="match status" value="1"/>
</dbReference>
<gene>
    <name evidence="5" type="ORF">ORI27_08970</name>
</gene>
<dbReference type="InterPro" id="IPR011711">
    <property type="entry name" value="GntR_C"/>
</dbReference>
<dbReference type="SUPFAM" id="SSF46785">
    <property type="entry name" value="Winged helix' DNA-binding domain"/>
    <property type="match status" value="1"/>
</dbReference>
<organism evidence="5 6">
    <name type="scientific">Mycobacterium pinniadriaticum</name>
    <dbReference type="NCBI Taxonomy" id="2994102"/>
    <lineage>
        <taxon>Bacteria</taxon>
        <taxon>Bacillati</taxon>
        <taxon>Actinomycetota</taxon>
        <taxon>Actinomycetes</taxon>
        <taxon>Mycobacteriales</taxon>
        <taxon>Mycobacteriaceae</taxon>
        <taxon>Mycobacterium</taxon>
    </lineage>
</organism>
<evidence type="ECO:0000313" key="6">
    <source>
        <dbReference type="Proteomes" id="UP001300745"/>
    </source>
</evidence>
<proteinExistence type="predicted"/>
<sequence length="252" mass="27473">MTARRSPTVATVEKPEQIAAELRARIISGELAGGTPLGREPDLVARFAVSRPSMREALRILETEGLIDVVRGVRGGVFVRSPDARMTARTAAMLLRARNVALADVFEARYLLEPPATRVIATRSKGRQAAIDQLRSLIAREEDAIDDHEAFGLANHAFHEALLSLSGNQTLSIVAGILDTVLASALIAVTRADKDLTSTATRRRDLRSQQRLVELLRTGDADGAEKHWRAHMQFLARTMARAASTTLVDLLP</sequence>
<dbReference type="PANTHER" id="PTHR43537:SF5">
    <property type="entry name" value="UXU OPERON TRANSCRIPTIONAL REGULATOR"/>
    <property type="match status" value="1"/>
</dbReference>
<feature type="domain" description="HTH gntR-type" evidence="4">
    <location>
        <begin position="12"/>
        <end position="82"/>
    </location>
</feature>
<keyword evidence="1" id="KW-0805">Transcription regulation</keyword>
<dbReference type="SUPFAM" id="SSF48008">
    <property type="entry name" value="GntR ligand-binding domain-like"/>
    <property type="match status" value="1"/>
</dbReference>
<dbReference type="InterPro" id="IPR036390">
    <property type="entry name" value="WH_DNA-bd_sf"/>
</dbReference>
<dbReference type="PROSITE" id="PS50949">
    <property type="entry name" value="HTH_GNTR"/>
    <property type="match status" value="1"/>
</dbReference>
<dbReference type="CDD" id="cd07377">
    <property type="entry name" value="WHTH_GntR"/>
    <property type="match status" value="1"/>
</dbReference>
<protein>
    <submittedName>
        <fullName evidence="5">FCD domain-containing protein</fullName>
    </submittedName>
</protein>
<dbReference type="EMBL" id="JAPJDO010000006">
    <property type="protein sequence ID" value="MCX2936830.1"/>
    <property type="molecule type" value="Genomic_DNA"/>
</dbReference>
<dbReference type="Gene3D" id="1.20.120.530">
    <property type="entry name" value="GntR ligand-binding domain-like"/>
    <property type="match status" value="1"/>
</dbReference>
<dbReference type="Proteomes" id="UP001300745">
    <property type="component" value="Unassembled WGS sequence"/>
</dbReference>
<evidence type="ECO:0000256" key="3">
    <source>
        <dbReference type="ARBA" id="ARBA00023163"/>
    </source>
</evidence>
<evidence type="ECO:0000256" key="2">
    <source>
        <dbReference type="ARBA" id="ARBA00023125"/>
    </source>
</evidence>
<dbReference type="Pfam" id="PF07729">
    <property type="entry name" value="FCD"/>
    <property type="match status" value="1"/>
</dbReference>
<dbReference type="SMART" id="SM00895">
    <property type="entry name" value="FCD"/>
    <property type="match status" value="1"/>
</dbReference>
<dbReference type="RefSeq" id="WP_265996392.1">
    <property type="nucleotide sequence ID" value="NZ_JAPJDN010000006.1"/>
</dbReference>
<comment type="caution">
    <text evidence="5">The sequence shown here is derived from an EMBL/GenBank/DDBJ whole genome shotgun (WGS) entry which is preliminary data.</text>
</comment>
<dbReference type="InterPro" id="IPR000524">
    <property type="entry name" value="Tscrpt_reg_HTH_GntR"/>
</dbReference>
<reference evidence="5 6" key="1">
    <citation type="submission" date="2022-11" db="EMBL/GenBank/DDBJ databases">
        <title>Mycobacterium sp. nov.</title>
        <authorList>
            <person name="Papic B."/>
            <person name="Spicic S."/>
            <person name="Duvnjak S."/>
        </authorList>
    </citation>
    <scope>NUCLEOTIDE SEQUENCE [LARGE SCALE GENOMIC DNA]</scope>
    <source>
        <strain evidence="5 6">CVI_P4</strain>
    </source>
</reference>
<evidence type="ECO:0000256" key="1">
    <source>
        <dbReference type="ARBA" id="ARBA00023015"/>
    </source>
</evidence>
<dbReference type="Gene3D" id="1.10.10.10">
    <property type="entry name" value="Winged helix-like DNA-binding domain superfamily/Winged helix DNA-binding domain"/>
    <property type="match status" value="1"/>
</dbReference>
<evidence type="ECO:0000313" key="5">
    <source>
        <dbReference type="EMBL" id="MCX2936830.1"/>
    </source>
</evidence>
<dbReference type="Pfam" id="PF00392">
    <property type="entry name" value="GntR"/>
    <property type="match status" value="1"/>
</dbReference>
<keyword evidence="2" id="KW-0238">DNA-binding</keyword>
<dbReference type="PANTHER" id="PTHR43537">
    <property type="entry name" value="TRANSCRIPTIONAL REGULATOR, GNTR FAMILY"/>
    <property type="match status" value="1"/>
</dbReference>
<dbReference type="InterPro" id="IPR008920">
    <property type="entry name" value="TF_FadR/GntR_C"/>
</dbReference>
<dbReference type="PRINTS" id="PR00035">
    <property type="entry name" value="HTHGNTR"/>
</dbReference>
<name>A0ABT3SBG3_9MYCO</name>
<dbReference type="InterPro" id="IPR036388">
    <property type="entry name" value="WH-like_DNA-bd_sf"/>
</dbReference>